<feature type="compositionally biased region" description="Basic and acidic residues" evidence="1">
    <location>
        <begin position="312"/>
        <end position="325"/>
    </location>
</feature>
<reference evidence="2" key="1">
    <citation type="submission" date="2023-03" db="EMBL/GenBank/DDBJ databases">
        <authorList>
            <person name="Julca I."/>
        </authorList>
    </citation>
    <scope>NUCLEOTIDE SEQUENCE</scope>
</reference>
<dbReference type="PANTHER" id="PTHR10015:SF377">
    <property type="entry name" value="HEAT STRESS TRANSCRIPTION FACTOR A-5"/>
    <property type="match status" value="1"/>
</dbReference>
<feature type="region of interest" description="Disordered" evidence="1">
    <location>
        <begin position="288"/>
        <end position="409"/>
    </location>
</feature>
<feature type="region of interest" description="Disordered" evidence="1">
    <location>
        <begin position="188"/>
        <end position="210"/>
    </location>
</feature>
<dbReference type="GO" id="GO:0006357">
    <property type="term" value="P:regulation of transcription by RNA polymerase II"/>
    <property type="evidence" value="ECO:0007669"/>
    <property type="project" value="TreeGrafter"/>
</dbReference>
<feature type="compositionally biased region" description="Polar residues" evidence="1">
    <location>
        <begin position="332"/>
        <end position="342"/>
    </location>
</feature>
<evidence type="ECO:0000256" key="1">
    <source>
        <dbReference type="SAM" id="MobiDB-lite"/>
    </source>
</evidence>
<feature type="compositionally biased region" description="Polar residues" evidence="1">
    <location>
        <begin position="397"/>
        <end position="409"/>
    </location>
</feature>
<dbReference type="PANTHER" id="PTHR10015">
    <property type="entry name" value="HEAT SHOCK TRANSCRIPTION FACTOR"/>
    <property type="match status" value="1"/>
</dbReference>
<proteinExistence type="predicted"/>
<dbReference type="GO" id="GO:0000978">
    <property type="term" value="F:RNA polymerase II cis-regulatory region sequence-specific DNA binding"/>
    <property type="evidence" value="ECO:0007669"/>
    <property type="project" value="TreeGrafter"/>
</dbReference>
<feature type="compositionally biased region" description="Polar residues" evidence="1">
    <location>
        <begin position="368"/>
        <end position="380"/>
    </location>
</feature>
<feature type="compositionally biased region" description="Basic and acidic residues" evidence="1">
    <location>
        <begin position="383"/>
        <end position="394"/>
    </location>
</feature>
<dbReference type="Proteomes" id="UP001161247">
    <property type="component" value="Chromosome 9"/>
</dbReference>
<organism evidence="2 3">
    <name type="scientific">Oldenlandia corymbosa var. corymbosa</name>
    <dbReference type="NCBI Taxonomy" id="529605"/>
    <lineage>
        <taxon>Eukaryota</taxon>
        <taxon>Viridiplantae</taxon>
        <taxon>Streptophyta</taxon>
        <taxon>Embryophyta</taxon>
        <taxon>Tracheophyta</taxon>
        <taxon>Spermatophyta</taxon>
        <taxon>Magnoliopsida</taxon>
        <taxon>eudicotyledons</taxon>
        <taxon>Gunneridae</taxon>
        <taxon>Pentapetalae</taxon>
        <taxon>asterids</taxon>
        <taxon>lamiids</taxon>
        <taxon>Gentianales</taxon>
        <taxon>Rubiaceae</taxon>
        <taxon>Rubioideae</taxon>
        <taxon>Spermacoceae</taxon>
        <taxon>Hedyotis-Oldenlandia complex</taxon>
        <taxon>Oldenlandia</taxon>
    </lineage>
</organism>
<feature type="compositionally biased region" description="Polar residues" evidence="1">
    <location>
        <begin position="256"/>
        <end position="273"/>
    </location>
</feature>
<dbReference type="AlphaFoldDB" id="A0AAV1ECV5"/>
<dbReference type="EMBL" id="OX459126">
    <property type="protein sequence ID" value="CAI9117562.1"/>
    <property type="molecule type" value="Genomic_DNA"/>
</dbReference>
<protein>
    <submittedName>
        <fullName evidence="2">OLC1v1018967C1</fullName>
    </submittedName>
</protein>
<keyword evidence="3" id="KW-1185">Reference proteome</keyword>
<feature type="region of interest" description="Disordered" evidence="1">
    <location>
        <begin position="235"/>
        <end position="273"/>
    </location>
</feature>
<feature type="region of interest" description="Disordered" evidence="1">
    <location>
        <begin position="35"/>
        <end position="58"/>
    </location>
</feature>
<dbReference type="GO" id="GO:0005634">
    <property type="term" value="C:nucleus"/>
    <property type="evidence" value="ECO:0007669"/>
    <property type="project" value="TreeGrafter"/>
</dbReference>
<dbReference type="GO" id="GO:0034605">
    <property type="term" value="P:cellular response to heat"/>
    <property type="evidence" value="ECO:0007669"/>
    <property type="project" value="TreeGrafter"/>
</dbReference>
<feature type="compositionally biased region" description="Polar residues" evidence="1">
    <location>
        <begin position="188"/>
        <end position="198"/>
    </location>
</feature>
<evidence type="ECO:0000313" key="3">
    <source>
        <dbReference type="Proteomes" id="UP001161247"/>
    </source>
</evidence>
<sequence length="409" mass="45613">MNALSIKGFRKIDPEKWEFANEDFVKDQKHLLKNIHRRKPIHSHSNPQGTADPERTAYEEEIDKLSREKAALAGNVLKFKQEQATAKVQLEDLTERLGNIEQRQGSLLTFLEKAVKNPDFVEQLTQRLESMDVSVYNKKRRLPEGDEPLSDRDFVMVDNHSSSKPEFGFPQDFCDKLRLELSPAADNNLLSHSTQSSNEDGESSSKRISDRLQKDLHKSGETLYGQETLELSDTGTSFGLKMDSPLSQRAEGSDTPKVNSFQQSLTPNEEADSQISCHLNLSLASSPLPVSKNQSPAKTVHVANETGICSDTRSKTDGNEVDRSAPFKNHLSDGSTSLSPSKNNKHVTPSPPARANDGFWEQFLTERPGSSDTEEASSNFRAHPYDEPEARKVDQGLSKNIKSAQHLSL</sequence>
<name>A0AAV1ECV5_OLDCO</name>
<dbReference type="GO" id="GO:0003700">
    <property type="term" value="F:DNA-binding transcription factor activity"/>
    <property type="evidence" value="ECO:0007669"/>
    <property type="project" value="TreeGrafter"/>
</dbReference>
<accession>A0AAV1ECV5</accession>
<evidence type="ECO:0000313" key="2">
    <source>
        <dbReference type="EMBL" id="CAI9117562.1"/>
    </source>
</evidence>
<gene>
    <name evidence="2" type="ORF">OLC1_LOCUS23609</name>
</gene>